<organism evidence="3 4">
    <name type="scientific">Apis cerana cerana</name>
    <name type="common">Oriental honeybee</name>
    <dbReference type="NCBI Taxonomy" id="94128"/>
    <lineage>
        <taxon>Eukaryota</taxon>
        <taxon>Metazoa</taxon>
        <taxon>Ecdysozoa</taxon>
        <taxon>Arthropoda</taxon>
        <taxon>Hexapoda</taxon>
        <taxon>Insecta</taxon>
        <taxon>Pterygota</taxon>
        <taxon>Neoptera</taxon>
        <taxon>Endopterygota</taxon>
        <taxon>Hymenoptera</taxon>
        <taxon>Apocrita</taxon>
        <taxon>Aculeata</taxon>
        <taxon>Apoidea</taxon>
        <taxon>Anthophila</taxon>
        <taxon>Apidae</taxon>
        <taxon>Apis</taxon>
    </lineage>
</organism>
<evidence type="ECO:0000256" key="2">
    <source>
        <dbReference type="SAM" id="SignalP"/>
    </source>
</evidence>
<feature type="compositionally biased region" description="Basic and acidic residues" evidence="1">
    <location>
        <begin position="155"/>
        <end position="172"/>
    </location>
</feature>
<feature type="compositionally biased region" description="Acidic residues" evidence="1">
    <location>
        <begin position="127"/>
        <end position="136"/>
    </location>
</feature>
<feature type="compositionally biased region" description="Low complexity" evidence="1">
    <location>
        <begin position="91"/>
        <end position="119"/>
    </location>
</feature>
<feature type="chain" id="PRO_5012607260" evidence="2">
    <location>
        <begin position="19"/>
        <end position="489"/>
    </location>
</feature>
<keyword evidence="2" id="KW-0732">Signal</keyword>
<evidence type="ECO:0000313" key="3">
    <source>
        <dbReference type="EMBL" id="PBC26077.1"/>
    </source>
</evidence>
<evidence type="ECO:0000313" key="4">
    <source>
        <dbReference type="Proteomes" id="UP000242457"/>
    </source>
</evidence>
<keyword evidence="4" id="KW-1185">Reference proteome</keyword>
<evidence type="ECO:0000256" key="1">
    <source>
        <dbReference type="SAM" id="MobiDB-lite"/>
    </source>
</evidence>
<dbReference type="AlphaFoldDB" id="A0A2A3E2Y5"/>
<sequence length="489" mass="54748">MKIFYCFLVIVLSRQALCGILRNPPAFSKPVYSDSYLPAAMQMKYNLKNSVYTYLINRNPTKGICFYLAQVIFHAVEQLKLLQSEEIIHSSTNTASPSTSPITLTDQDQQTTSQDSSTSVTITQEESNAEEEESNSEDSSRNKEEQTSQQPLENRPVDSKIEEETEEAKVDEASTDEVEGSRVEETSKGSKIEGTSSEKKASETKMDKMEGTSKDATAKPVESTEDRTGVEESAELNEEIPEANYATPETNYEKPEEVHAVEETNQEVEEENHEWISSIDAETRVEVTTALANPADSDRVTIIGKHDEKKEPTIDSVVQGVYEILKPTTSKFVDEELFEESKSIVGVSVEKMERAEEESDENRFTRLGEKVTQVPRPSLTSYLRRSKVPPSATLQQLANLYDSLSKDARKQGFGKYTGYSDEVLNTLETSAEGGIGPQMKKILSKVLERNELTREDARMRASQAVRDLDNPSSMLNKDLRAVLPLRYSP</sequence>
<dbReference type="OrthoDB" id="8197773at2759"/>
<feature type="compositionally biased region" description="Basic and acidic residues" evidence="1">
    <location>
        <begin position="179"/>
        <end position="230"/>
    </location>
</feature>
<gene>
    <name evidence="3" type="ORF">APICC_08722</name>
</gene>
<accession>A0A2A3E2Y5</accession>
<proteinExistence type="predicted"/>
<dbReference type="EMBL" id="KZ288412">
    <property type="protein sequence ID" value="PBC26077.1"/>
    <property type="molecule type" value="Genomic_DNA"/>
</dbReference>
<feature type="compositionally biased region" description="Acidic residues" evidence="1">
    <location>
        <begin position="232"/>
        <end position="241"/>
    </location>
</feature>
<feature type="compositionally biased region" description="Basic and acidic residues" evidence="1">
    <location>
        <begin position="251"/>
        <end position="262"/>
    </location>
</feature>
<feature type="region of interest" description="Disordered" evidence="1">
    <location>
        <begin position="91"/>
        <end position="280"/>
    </location>
</feature>
<protein>
    <submittedName>
        <fullName evidence="3">Uncharacterized protein</fullName>
    </submittedName>
</protein>
<name>A0A2A3E2Y5_APICC</name>
<feature type="signal peptide" evidence="2">
    <location>
        <begin position="1"/>
        <end position="18"/>
    </location>
</feature>
<dbReference type="Proteomes" id="UP000242457">
    <property type="component" value="Unassembled WGS sequence"/>
</dbReference>
<reference evidence="3 4" key="1">
    <citation type="submission" date="2014-07" db="EMBL/GenBank/DDBJ databases">
        <title>Genomic and transcriptomic analysis on Apis cerana provide comprehensive insights into honey bee biology.</title>
        <authorList>
            <person name="Diao Q."/>
            <person name="Sun L."/>
            <person name="Zheng H."/>
            <person name="Zheng H."/>
            <person name="Xu S."/>
            <person name="Wang S."/>
            <person name="Zeng Z."/>
            <person name="Hu F."/>
            <person name="Su S."/>
            <person name="Wu J."/>
        </authorList>
    </citation>
    <scope>NUCLEOTIDE SEQUENCE [LARGE SCALE GENOMIC DNA]</scope>
    <source>
        <tissue evidence="3">Pupae without intestine</tissue>
    </source>
</reference>